<dbReference type="Proteomes" id="UP001139031">
    <property type="component" value="Unassembled WGS sequence"/>
</dbReference>
<evidence type="ECO:0000313" key="3">
    <source>
        <dbReference type="Proteomes" id="UP001139031"/>
    </source>
</evidence>
<protein>
    <submittedName>
        <fullName evidence="2">STAS/SEC14 domain-containing protein</fullName>
    </submittedName>
</protein>
<dbReference type="Pfam" id="PF25056">
    <property type="entry name" value="DUF7793"/>
    <property type="match status" value="1"/>
</dbReference>
<keyword evidence="3" id="KW-1185">Reference proteome</keyword>
<feature type="domain" description="DUF7793" evidence="1">
    <location>
        <begin position="50"/>
        <end position="116"/>
    </location>
</feature>
<proteinExistence type="predicted"/>
<dbReference type="EMBL" id="JAIRAU010000035">
    <property type="protein sequence ID" value="MBZ5712769.1"/>
    <property type="molecule type" value="Genomic_DNA"/>
</dbReference>
<accession>A0ABS7TWY3</accession>
<reference evidence="2" key="1">
    <citation type="submission" date="2021-08" db="EMBL/GenBank/DDBJ databases">
        <authorList>
            <person name="Stevens D.C."/>
        </authorList>
    </citation>
    <scope>NUCLEOTIDE SEQUENCE</scope>
    <source>
        <strain evidence="2">DSM 53165</strain>
    </source>
</reference>
<evidence type="ECO:0000313" key="2">
    <source>
        <dbReference type="EMBL" id="MBZ5712769.1"/>
    </source>
</evidence>
<dbReference type="InterPro" id="IPR056695">
    <property type="entry name" value="DUF7793"/>
</dbReference>
<dbReference type="SUPFAM" id="SSF52091">
    <property type="entry name" value="SpoIIaa-like"/>
    <property type="match status" value="1"/>
</dbReference>
<comment type="caution">
    <text evidence="2">The sequence shown here is derived from an EMBL/GenBank/DDBJ whole genome shotgun (WGS) entry which is preliminary data.</text>
</comment>
<name>A0ABS7TWY3_9BACT</name>
<evidence type="ECO:0000259" key="1">
    <source>
        <dbReference type="Pfam" id="PF25056"/>
    </source>
</evidence>
<sequence>MPFFFEEAVTPQGKPLLRIHAREEVTLADAEALGARLDGPNKGWLVLSIVDRGTEYAPAARKYFPNLQHKYGALAAVVTSPIVRAAINMMTRLTGQAPNLRLFTTEDEALAWLDAMKI</sequence>
<dbReference type="InterPro" id="IPR036513">
    <property type="entry name" value="STAS_dom_sf"/>
</dbReference>
<gene>
    <name evidence="2" type="ORF">K7C98_26295</name>
</gene>
<organism evidence="2 3">
    <name type="scientific">Nannocystis pusilla</name>
    <dbReference type="NCBI Taxonomy" id="889268"/>
    <lineage>
        <taxon>Bacteria</taxon>
        <taxon>Pseudomonadati</taxon>
        <taxon>Myxococcota</taxon>
        <taxon>Polyangia</taxon>
        <taxon>Nannocystales</taxon>
        <taxon>Nannocystaceae</taxon>
        <taxon>Nannocystis</taxon>
    </lineage>
</organism>
<dbReference type="RefSeq" id="WP_224194524.1">
    <property type="nucleotide sequence ID" value="NZ_JAIRAU010000035.1"/>
</dbReference>
<dbReference type="Gene3D" id="3.40.970.30">
    <property type="entry name" value="yp_829618.1 like domains"/>
    <property type="match status" value="1"/>
</dbReference>